<feature type="chain" id="PRO_5045261247" evidence="1">
    <location>
        <begin position="26"/>
        <end position="176"/>
    </location>
</feature>
<feature type="signal peptide" evidence="1">
    <location>
        <begin position="1"/>
        <end position="25"/>
    </location>
</feature>
<comment type="caution">
    <text evidence="3">The sequence shown here is derived from an EMBL/GenBank/DDBJ whole genome shotgun (WGS) entry which is preliminary data.</text>
</comment>
<keyword evidence="4" id="KW-1185">Reference proteome</keyword>
<dbReference type="Proteomes" id="UP001597158">
    <property type="component" value="Unassembled WGS sequence"/>
</dbReference>
<gene>
    <name evidence="3" type="ORF">ACFQ4M_16215</name>
</gene>
<reference evidence="4" key="1">
    <citation type="journal article" date="2019" name="Int. J. Syst. Evol. Microbiol.">
        <title>The Global Catalogue of Microorganisms (GCM) 10K type strain sequencing project: providing services to taxonomists for standard genome sequencing and annotation.</title>
        <authorList>
            <consortium name="The Broad Institute Genomics Platform"/>
            <consortium name="The Broad Institute Genome Sequencing Center for Infectious Disease"/>
            <person name="Wu L."/>
            <person name="Ma J."/>
        </authorList>
    </citation>
    <scope>NUCLEOTIDE SEQUENCE [LARGE SCALE GENOMIC DNA]</scope>
    <source>
        <strain evidence="4">CCUG 48884</strain>
    </source>
</reference>
<evidence type="ECO:0000313" key="3">
    <source>
        <dbReference type="EMBL" id="MFD1265121.1"/>
    </source>
</evidence>
<dbReference type="RefSeq" id="WP_277829744.1">
    <property type="nucleotide sequence ID" value="NZ_JARQZE010000001.1"/>
</dbReference>
<dbReference type="EMBL" id="JBHTMC010000027">
    <property type="protein sequence ID" value="MFD1265121.1"/>
    <property type="molecule type" value="Genomic_DNA"/>
</dbReference>
<dbReference type="Pfam" id="PF08750">
    <property type="entry name" value="CNP1"/>
    <property type="match status" value="1"/>
</dbReference>
<keyword evidence="1" id="KW-0732">Signal</keyword>
<protein>
    <submittedName>
        <fullName evidence="3">CNP1-like family protein</fullName>
    </submittedName>
</protein>
<accession>A0ABW3WGC5</accession>
<sequence length="176" mass="19131">MNSILRRIAPAGLLALGCFSGGVSAGLLFDADPNWKESEVVMPPPVEESRLRAFYVSAATPNAFFVDEASLAVGDDGVVRFTLVVRTPGGAQNVTFEGIRCATGERRLYATGRADGSWVPARNDAWQPISDNTYNRPRAALAQDYLCDGPAAPRSRQHALQLLQQRRDVIQPFGVR</sequence>
<proteinExistence type="predicted"/>
<evidence type="ECO:0000256" key="1">
    <source>
        <dbReference type="SAM" id="SignalP"/>
    </source>
</evidence>
<feature type="domain" description="CNP1-like uncharacterised" evidence="2">
    <location>
        <begin position="31"/>
        <end position="163"/>
    </location>
</feature>
<organism evidence="3 4">
    <name type="scientific">Thauera mechernichensis</name>
    <dbReference type="NCBI Taxonomy" id="82788"/>
    <lineage>
        <taxon>Bacteria</taxon>
        <taxon>Pseudomonadati</taxon>
        <taxon>Pseudomonadota</taxon>
        <taxon>Betaproteobacteria</taxon>
        <taxon>Rhodocyclales</taxon>
        <taxon>Zoogloeaceae</taxon>
        <taxon>Thauera</taxon>
    </lineage>
</organism>
<name>A0ABW3WGC5_9RHOO</name>
<dbReference type="PROSITE" id="PS51257">
    <property type="entry name" value="PROKAR_LIPOPROTEIN"/>
    <property type="match status" value="1"/>
</dbReference>
<evidence type="ECO:0000259" key="2">
    <source>
        <dbReference type="Pfam" id="PF08750"/>
    </source>
</evidence>
<evidence type="ECO:0000313" key="4">
    <source>
        <dbReference type="Proteomes" id="UP001597158"/>
    </source>
</evidence>
<dbReference type="InterPro" id="IPR014861">
    <property type="entry name" value="CNP1-like_dom"/>
</dbReference>